<dbReference type="AlphaFoldDB" id="A0A813IJ50"/>
<comment type="caution">
    <text evidence="2">The sequence shown here is derived from an EMBL/GenBank/DDBJ whole genome shotgun (WGS) entry which is preliminary data.</text>
</comment>
<organism evidence="2 3">
    <name type="scientific">Polarella glacialis</name>
    <name type="common">Dinoflagellate</name>
    <dbReference type="NCBI Taxonomy" id="89957"/>
    <lineage>
        <taxon>Eukaryota</taxon>
        <taxon>Sar</taxon>
        <taxon>Alveolata</taxon>
        <taxon>Dinophyceae</taxon>
        <taxon>Suessiales</taxon>
        <taxon>Suessiaceae</taxon>
        <taxon>Polarella</taxon>
    </lineage>
</organism>
<keyword evidence="1" id="KW-0732">Signal</keyword>
<feature type="non-terminal residue" evidence="2">
    <location>
        <position position="170"/>
    </location>
</feature>
<name>A0A813IJ50_POLGL</name>
<reference evidence="2" key="1">
    <citation type="submission" date="2021-02" db="EMBL/GenBank/DDBJ databases">
        <authorList>
            <person name="Dougan E. K."/>
            <person name="Rhodes N."/>
            <person name="Thang M."/>
            <person name="Chan C."/>
        </authorList>
    </citation>
    <scope>NUCLEOTIDE SEQUENCE</scope>
</reference>
<evidence type="ECO:0000313" key="2">
    <source>
        <dbReference type="EMBL" id="CAE8650233.1"/>
    </source>
</evidence>
<proteinExistence type="predicted"/>
<accession>A0A813IJ50</accession>
<dbReference type="EMBL" id="CAJNNW010008635">
    <property type="protein sequence ID" value="CAE8650233.1"/>
    <property type="molecule type" value="Genomic_DNA"/>
</dbReference>
<feature type="chain" id="PRO_5032756998" evidence="1">
    <location>
        <begin position="20"/>
        <end position="170"/>
    </location>
</feature>
<gene>
    <name evidence="2" type="ORF">PGLA2088_LOCUS8105</name>
</gene>
<evidence type="ECO:0000313" key="3">
    <source>
        <dbReference type="Proteomes" id="UP000626109"/>
    </source>
</evidence>
<feature type="signal peptide" evidence="1">
    <location>
        <begin position="1"/>
        <end position="19"/>
    </location>
</feature>
<feature type="non-terminal residue" evidence="2">
    <location>
        <position position="1"/>
    </location>
</feature>
<dbReference type="Proteomes" id="UP000626109">
    <property type="component" value="Unassembled WGS sequence"/>
</dbReference>
<evidence type="ECO:0000256" key="1">
    <source>
        <dbReference type="SAM" id="SignalP"/>
    </source>
</evidence>
<protein>
    <submittedName>
        <fullName evidence="2">Uncharacterized protein</fullName>
    </submittedName>
</protein>
<sequence length="170" mass="18456">DLALALLLLVLCLFGLAEGLGSAAELASAEIGRYATKKALPYGLGRVMLEDHGDHLNVGVRGSLIQFQDYNGRKALSRLRLRFVKVFRILEVLPVAVGLALWSLGGALEIGYTFGALLAVSWELLHPKTRSGSGWSIAAARVLEPICWPAFTTFAPMRLADPTRDHSEKD</sequence>